<gene>
    <name evidence="3" type="ORF">PHYBOEH_000533</name>
</gene>
<protein>
    <recommendedName>
        <fullName evidence="2">PX domain-containing protein</fullName>
    </recommendedName>
</protein>
<proteinExistence type="predicted"/>
<dbReference type="Proteomes" id="UP000693981">
    <property type="component" value="Unassembled WGS sequence"/>
</dbReference>
<dbReference type="Pfam" id="PF00787">
    <property type="entry name" value="PX"/>
    <property type="match status" value="1"/>
</dbReference>
<name>A0A8T1X1B8_9STRA</name>
<dbReference type="AlphaFoldDB" id="A0A8T1X1B8"/>
<evidence type="ECO:0000313" key="4">
    <source>
        <dbReference type="Proteomes" id="UP000693981"/>
    </source>
</evidence>
<feature type="region of interest" description="Disordered" evidence="1">
    <location>
        <begin position="110"/>
        <end position="133"/>
    </location>
</feature>
<dbReference type="PROSITE" id="PS50195">
    <property type="entry name" value="PX"/>
    <property type="match status" value="1"/>
</dbReference>
<evidence type="ECO:0000259" key="2">
    <source>
        <dbReference type="PROSITE" id="PS50195"/>
    </source>
</evidence>
<dbReference type="GO" id="GO:0035091">
    <property type="term" value="F:phosphatidylinositol binding"/>
    <property type="evidence" value="ECO:0007669"/>
    <property type="project" value="InterPro"/>
</dbReference>
<organism evidence="3 4">
    <name type="scientific">Phytophthora boehmeriae</name>
    <dbReference type="NCBI Taxonomy" id="109152"/>
    <lineage>
        <taxon>Eukaryota</taxon>
        <taxon>Sar</taxon>
        <taxon>Stramenopiles</taxon>
        <taxon>Oomycota</taxon>
        <taxon>Peronosporomycetes</taxon>
        <taxon>Peronosporales</taxon>
        <taxon>Peronosporaceae</taxon>
        <taxon>Phytophthora</taxon>
    </lineage>
</organism>
<evidence type="ECO:0000313" key="3">
    <source>
        <dbReference type="EMBL" id="KAG7397530.1"/>
    </source>
</evidence>
<feature type="domain" description="PX" evidence="2">
    <location>
        <begin position="1"/>
        <end position="110"/>
    </location>
</feature>
<evidence type="ECO:0000256" key="1">
    <source>
        <dbReference type="SAM" id="MobiDB-lite"/>
    </source>
</evidence>
<comment type="caution">
    <text evidence="3">The sequence shown here is derived from an EMBL/GenBank/DDBJ whole genome shotgun (WGS) entry which is preliminary data.</text>
</comment>
<reference evidence="3" key="1">
    <citation type="submission" date="2021-02" db="EMBL/GenBank/DDBJ databases">
        <authorList>
            <person name="Palmer J.M."/>
        </authorList>
    </citation>
    <scope>NUCLEOTIDE SEQUENCE</scope>
    <source>
        <strain evidence="3">SCRP23</strain>
    </source>
</reference>
<accession>A0A8T1X1B8</accession>
<sequence>MKTISAHITSFYHSTFHAYTTEVNVDGHRWRLGLRYSKFHDFYDQLMLKTKDFHASFPPKGTLFFTPKPEERQKQLEEFLQQVLVYYSNKGRPTDIEDLLCDLLKVPHHLRRDPEHDDDNVSTSTESVLSEPVHEPLVDSVAVEAVEEERKVTATSEPEAGTKNTSAVVLGAAEEVPVEKTASEARTNKEEEAVAALKEPKSLTVEETLPPKDSQLPVVYEDVQEHEDVEAVTMSTDEINTVKQGKVPVEDDTVESDTADQDVVESPSHVPIEEIAEKVTAEDIPGEMAKEAEAVVDSTASEPEYLVTDPVPSKTETIMSKPQAIEAPAKDSCSQGENKLGTRKRVSTSWLEAYLPKPLLGFIRHRCMKKTNLVMLCVAILLPMVLARR</sequence>
<dbReference type="EMBL" id="JAGDFL010000109">
    <property type="protein sequence ID" value="KAG7397530.1"/>
    <property type="molecule type" value="Genomic_DNA"/>
</dbReference>
<keyword evidence="4" id="KW-1185">Reference proteome</keyword>
<dbReference type="OrthoDB" id="430293at2759"/>
<dbReference type="InterPro" id="IPR001683">
    <property type="entry name" value="PX_dom"/>
</dbReference>